<comment type="caution">
    <text evidence="2">The sequence shown here is derived from an EMBL/GenBank/DDBJ whole genome shotgun (WGS) entry which is preliminary data.</text>
</comment>
<gene>
    <name evidence="2" type="ORF">COT12_00005</name>
</gene>
<feature type="transmembrane region" description="Helical" evidence="1">
    <location>
        <begin position="22"/>
        <end position="42"/>
    </location>
</feature>
<keyword evidence="1" id="KW-0812">Transmembrane</keyword>
<feature type="transmembrane region" description="Helical" evidence="1">
    <location>
        <begin position="549"/>
        <end position="568"/>
    </location>
</feature>
<feature type="non-terminal residue" evidence="2">
    <location>
        <position position="1"/>
    </location>
</feature>
<sequence>LFYFADRQVISGLPFANLIRDVARFSVLSTFALSAMIAITVDQLQTVKISTRKWLYPLILLILFVNTYPFWSGNLFSFPKSGFDFRLRTKVWPAEYEELNQKLQNENQEQRAIFLPLGGLVSLSNDLRYKGAFHEVPDVYSGYSPIPATISFSDRSYGASSEVVNAIDQSIKNQDIDQLEYLSTLTKINFIVIRRDMDFYDWDEDQKLDFEDKLKSLVASGRAEVYMDQGEIYAIKFKSEKNIIDAQSQLVEINSNSGKILSDYLDIRFISLGKFKEIDQYRLISGLFPDQNLFTYNQQNSILSSFVQNTPDGYKFFSLENVRDTILLQKWSYYQQNLNLKLDEGIKKENRKSILAIESASLPANLSGKYIVYLNEDVENSVAYFESKSAESNKLKINGKNYLLKPAGDGLSVVEALNLSKGPNIFQVSDKNIVPLLLKTKGLPVGDAIPKITPKKLNASEYSIKIENAKNDFYLNFAENFNSYWRITKKGGLLDKELVPAGNHFVSNGFGNGYRIKLNDLEKAGAVSKNSAGTFSGEVRLVFWPEKTILPGLVVTSLSLLVILYLLFAQRKEVPNGK</sequence>
<dbReference type="EMBL" id="PEXI01000001">
    <property type="protein sequence ID" value="PIU24637.1"/>
    <property type="molecule type" value="Genomic_DNA"/>
</dbReference>
<protein>
    <submittedName>
        <fullName evidence="2">Uncharacterized protein</fullName>
    </submittedName>
</protein>
<evidence type="ECO:0000313" key="3">
    <source>
        <dbReference type="Proteomes" id="UP000229896"/>
    </source>
</evidence>
<accession>A0A2M6YD71</accession>
<name>A0A2M6YD71_9BACT</name>
<dbReference type="Proteomes" id="UP000229896">
    <property type="component" value="Unassembled WGS sequence"/>
</dbReference>
<proteinExistence type="predicted"/>
<keyword evidence="1" id="KW-0472">Membrane</keyword>
<evidence type="ECO:0000313" key="2">
    <source>
        <dbReference type="EMBL" id="PIU24637.1"/>
    </source>
</evidence>
<evidence type="ECO:0000256" key="1">
    <source>
        <dbReference type="SAM" id="Phobius"/>
    </source>
</evidence>
<organism evidence="2 3">
    <name type="scientific">Candidatus Berkelbacteria bacterium CG08_land_8_20_14_0_20_39_8</name>
    <dbReference type="NCBI Taxonomy" id="1974511"/>
    <lineage>
        <taxon>Bacteria</taxon>
        <taxon>Candidatus Berkelbacteria</taxon>
    </lineage>
</organism>
<reference evidence="3" key="1">
    <citation type="submission" date="2017-09" db="EMBL/GenBank/DDBJ databases">
        <title>Depth-based differentiation of microbial function through sediment-hosted aquifers and enrichment of novel symbionts in the deep terrestrial subsurface.</title>
        <authorList>
            <person name="Probst A.J."/>
            <person name="Ladd B."/>
            <person name="Jarett J.K."/>
            <person name="Geller-Mcgrath D.E."/>
            <person name="Sieber C.M.K."/>
            <person name="Emerson J.B."/>
            <person name="Anantharaman K."/>
            <person name="Thomas B.C."/>
            <person name="Malmstrom R."/>
            <person name="Stieglmeier M."/>
            <person name="Klingl A."/>
            <person name="Woyke T."/>
            <person name="Ryan C.M."/>
            <person name="Banfield J.F."/>
        </authorList>
    </citation>
    <scope>NUCLEOTIDE SEQUENCE [LARGE SCALE GENOMIC DNA]</scope>
</reference>
<keyword evidence="1" id="KW-1133">Transmembrane helix</keyword>
<dbReference type="AlphaFoldDB" id="A0A2M6YD71"/>
<feature type="transmembrane region" description="Helical" evidence="1">
    <location>
        <begin position="54"/>
        <end position="71"/>
    </location>
</feature>